<keyword evidence="2" id="KW-1185">Reference proteome</keyword>
<dbReference type="Gene3D" id="1.10.510.10">
    <property type="entry name" value="Transferase(Phosphotransferase) domain 1"/>
    <property type="match status" value="1"/>
</dbReference>
<dbReference type="InterPro" id="IPR011009">
    <property type="entry name" value="Kinase-like_dom_sf"/>
</dbReference>
<dbReference type="RefSeq" id="WP_008677607.1">
    <property type="nucleotide sequence ID" value="NZ_BAAACM010000003.1"/>
</dbReference>
<protein>
    <recommendedName>
        <fullName evidence="3">Serine/threonine protein kinase</fullName>
    </recommendedName>
</protein>
<proteinExistence type="predicted"/>
<name>A0A9X4B239_9CLOT</name>
<dbReference type="SUPFAM" id="SSF56112">
    <property type="entry name" value="Protein kinase-like (PK-like)"/>
    <property type="match status" value="1"/>
</dbReference>
<evidence type="ECO:0000313" key="2">
    <source>
        <dbReference type="Proteomes" id="UP001141183"/>
    </source>
</evidence>
<evidence type="ECO:0008006" key="3">
    <source>
        <dbReference type="Google" id="ProtNLM"/>
    </source>
</evidence>
<dbReference type="EMBL" id="JAMRYU010000005">
    <property type="protein sequence ID" value="MDC4239813.1"/>
    <property type="molecule type" value="Genomic_DNA"/>
</dbReference>
<dbReference type="GeneID" id="93042678"/>
<comment type="caution">
    <text evidence="1">The sequence shown here is derived from an EMBL/GenBank/DDBJ whole genome shotgun (WGS) entry which is preliminary data.</text>
</comment>
<gene>
    <name evidence="1" type="ORF">NE398_06500</name>
</gene>
<reference evidence="1" key="1">
    <citation type="submission" date="2022-05" db="EMBL/GenBank/DDBJ databases">
        <title>Draft genome sequence of Clostridium tertium strain CP3 isolated from Peru.</title>
        <authorList>
            <person name="Hurtado R."/>
            <person name="Lima L."/>
            <person name="Sousa T."/>
            <person name="Jaiswal A.K."/>
            <person name="Tiwari S."/>
            <person name="Maturrano L."/>
            <person name="Brenig B."/>
            <person name="Azevedo V."/>
        </authorList>
    </citation>
    <scope>NUCLEOTIDE SEQUENCE</scope>
    <source>
        <strain evidence="1">CP3</strain>
    </source>
</reference>
<dbReference type="AlphaFoldDB" id="A0A9X4B239"/>
<accession>A0A9X4B239</accession>
<evidence type="ECO:0000313" key="1">
    <source>
        <dbReference type="EMBL" id="MDC4239813.1"/>
    </source>
</evidence>
<organism evidence="1 2">
    <name type="scientific">Clostridium tertium</name>
    <dbReference type="NCBI Taxonomy" id="1559"/>
    <lineage>
        <taxon>Bacteria</taxon>
        <taxon>Bacillati</taxon>
        <taxon>Bacillota</taxon>
        <taxon>Clostridia</taxon>
        <taxon>Eubacteriales</taxon>
        <taxon>Clostridiaceae</taxon>
        <taxon>Clostridium</taxon>
    </lineage>
</organism>
<dbReference type="Proteomes" id="UP001141183">
    <property type="component" value="Unassembled WGS sequence"/>
</dbReference>
<sequence>MIIIKLYDGININELQLLGSGTQGKVYKIDTEKCIKIFKKKQSCRNEIHTLLMAQTNSHFPKIYSYGEKHIIREYIDGTELNKYLLSRPLTSDISSKIIEIYEAMYSIGYTRLDSALFHIFLTPLNDVKLIDTAKAMKKKTVYPKLIIKGLNNLGYKEDFLNFVETERPEIYSRWLKYCK</sequence>